<accession>A0A4C1WKN9</accession>
<sequence length="149" mass="16657">MVSNERVVHRRRRPCHKIPTKSETSVSSPHKIGNTVDLYVGETREPGSKLKNKPEVKIECGIGIRIESLIGIGTQKIKELFALGFVQIGNVVGIGIRIESGTRSRIRNGNRIIIESGTKIENGTGIENECGIGIRIKCDWDRNRKRDRD</sequence>
<dbReference type="Proteomes" id="UP000299102">
    <property type="component" value="Unassembled WGS sequence"/>
</dbReference>
<dbReference type="EMBL" id="BGZK01000570">
    <property type="protein sequence ID" value="GBP50684.1"/>
    <property type="molecule type" value="Genomic_DNA"/>
</dbReference>
<evidence type="ECO:0000313" key="1">
    <source>
        <dbReference type="EMBL" id="GBP50684.1"/>
    </source>
</evidence>
<evidence type="ECO:0000313" key="2">
    <source>
        <dbReference type="Proteomes" id="UP000299102"/>
    </source>
</evidence>
<dbReference type="AlphaFoldDB" id="A0A4C1WKN9"/>
<organism evidence="1 2">
    <name type="scientific">Eumeta variegata</name>
    <name type="common">Bagworm moth</name>
    <name type="synonym">Eumeta japonica</name>
    <dbReference type="NCBI Taxonomy" id="151549"/>
    <lineage>
        <taxon>Eukaryota</taxon>
        <taxon>Metazoa</taxon>
        <taxon>Ecdysozoa</taxon>
        <taxon>Arthropoda</taxon>
        <taxon>Hexapoda</taxon>
        <taxon>Insecta</taxon>
        <taxon>Pterygota</taxon>
        <taxon>Neoptera</taxon>
        <taxon>Endopterygota</taxon>
        <taxon>Lepidoptera</taxon>
        <taxon>Glossata</taxon>
        <taxon>Ditrysia</taxon>
        <taxon>Tineoidea</taxon>
        <taxon>Psychidae</taxon>
        <taxon>Oiketicinae</taxon>
        <taxon>Eumeta</taxon>
    </lineage>
</organism>
<proteinExistence type="predicted"/>
<keyword evidence="2" id="KW-1185">Reference proteome</keyword>
<protein>
    <submittedName>
        <fullName evidence="1">Uncharacterized protein</fullName>
    </submittedName>
</protein>
<reference evidence="1 2" key="1">
    <citation type="journal article" date="2019" name="Commun. Biol.">
        <title>The bagworm genome reveals a unique fibroin gene that provides high tensile strength.</title>
        <authorList>
            <person name="Kono N."/>
            <person name="Nakamura H."/>
            <person name="Ohtoshi R."/>
            <person name="Tomita M."/>
            <person name="Numata K."/>
            <person name="Arakawa K."/>
        </authorList>
    </citation>
    <scope>NUCLEOTIDE SEQUENCE [LARGE SCALE GENOMIC DNA]</scope>
</reference>
<comment type="caution">
    <text evidence="1">The sequence shown here is derived from an EMBL/GenBank/DDBJ whole genome shotgun (WGS) entry which is preliminary data.</text>
</comment>
<name>A0A4C1WKN9_EUMVA</name>
<gene>
    <name evidence="1" type="ORF">EVAR_34192_1</name>
</gene>